<evidence type="ECO:0000256" key="2">
    <source>
        <dbReference type="ARBA" id="ARBA00005600"/>
    </source>
</evidence>
<evidence type="ECO:0000313" key="11">
    <source>
        <dbReference type="Proteomes" id="UP000579812"/>
    </source>
</evidence>
<keyword evidence="3" id="KW-0964">Secreted</keyword>
<protein>
    <recommendedName>
        <fullName evidence="9">Ribonuclease A-domain domain-containing protein</fullName>
    </recommendedName>
</protein>
<dbReference type="InterPro" id="IPR023411">
    <property type="entry name" value="RNaseA_AS"/>
</dbReference>
<evidence type="ECO:0000256" key="1">
    <source>
        <dbReference type="ARBA" id="ARBA00004613"/>
    </source>
</evidence>
<dbReference type="InterPro" id="IPR023412">
    <property type="entry name" value="RNaseA_domain"/>
</dbReference>
<dbReference type="AlphaFoldDB" id="A0A7J6D4B5"/>
<evidence type="ECO:0000256" key="6">
    <source>
        <dbReference type="ARBA" id="ARBA00022801"/>
    </source>
</evidence>
<evidence type="ECO:0000256" key="7">
    <source>
        <dbReference type="ARBA" id="ARBA00023157"/>
    </source>
</evidence>
<evidence type="ECO:0000256" key="8">
    <source>
        <dbReference type="RuleBase" id="RU000651"/>
    </source>
</evidence>
<feature type="domain" description="Ribonuclease A-domain" evidence="9">
    <location>
        <begin position="63"/>
        <end position="179"/>
    </location>
</feature>
<dbReference type="GO" id="GO:0001525">
    <property type="term" value="P:angiogenesis"/>
    <property type="evidence" value="ECO:0007669"/>
    <property type="project" value="TreeGrafter"/>
</dbReference>
<accession>A0A7J6D4B5</accession>
<keyword evidence="7" id="KW-1015">Disulfide bond</keyword>
<dbReference type="Pfam" id="PF00074">
    <property type="entry name" value="RnaseA"/>
    <property type="match status" value="1"/>
</dbReference>
<sequence length="179" mass="20502">MCIMTGHFRSFKNLAKGAQPSGKRRTKYSFTQNNKVMEIHRSTVILLLLLCVSSFTYGQPAHVMRRYQKFLTQHRGPYVNVEMCTSEISDRNIGSETSECKPVNTFIQAQDHQINAVCSGGARLYNDRNLFKSATPYSVVTCRLKSGQWPNCEYYRGRLSTRYIVLACDQGLPVHYQIM</sequence>
<reference evidence="10 11" key="1">
    <citation type="submission" date="2020-04" db="EMBL/GenBank/DDBJ databases">
        <title>Chromosome-level genome assembly of a cyprinid fish Onychostoma macrolepis by integration of Nanopore Sequencing, Bionano and Hi-C technology.</title>
        <authorList>
            <person name="Wang D."/>
        </authorList>
    </citation>
    <scope>NUCLEOTIDE SEQUENCE [LARGE SCALE GENOMIC DNA]</scope>
    <source>
        <strain evidence="10">SWU-2019</strain>
        <tissue evidence="10">Muscle</tissue>
    </source>
</reference>
<keyword evidence="4 8" id="KW-0540">Nuclease</keyword>
<keyword evidence="5 8" id="KW-0255">Endonuclease</keyword>
<dbReference type="PANTHER" id="PTHR11437:SF10">
    <property type="entry name" value="ANGIOGENIN-RELATED"/>
    <property type="match status" value="1"/>
</dbReference>
<name>A0A7J6D4B5_9TELE</name>
<evidence type="ECO:0000259" key="9">
    <source>
        <dbReference type="SMART" id="SM00092"/>
    </source>
</evidence>
<dbReference type="PANTHER" id="PTHR11437">
    <property type="entry name" value="RIBONUCLEASE"/>
    <property type="match status" value="1"/>
</dbReference>
<dbReference type="SUPFAM" id="SSF54076">
    <property type="entry name" value="RNase A-like"/>
    <property type="match status" value="1"/>
</dbReference>
<keyword evidence="6 8" id="KW-0378">Hydrolase</keyword>
<comment type="caution">
    <text evidence="10">The sequence shown here is derived from an EMBL/GenBank/DDBJ whole genome shotgun (WGS) entry which is preliminary data.</text>
</comment>
<dbReference type="GO" id="GO:0005576">
    <property type="term" value="C:extracellular region"/>
    <property type="evidence" value="ECO:0007669"/>
    <property type="project" value="UniProtKB-SubCell"/>
</dbReference>
<organism evidence="10 11">
    <name type="scientific">Onychostoma macrolepis</name>
    <dbReference type="NCBI Taxonomy" id="369639"/>
    <lineage>
        <taxon>Eukaryota</taxon>
        <taxon>Metazoa</taxon>
        <taxon>Chordata</taxon>
        <taxon>Craniata</taxon>
        <taxon>Vertebrata</taxon>
        <taxon>Euteleostomi</taxon>
        <taxon>Actinopterygii</taxon>
        <taxon>Neopterygii</taxon>
        <taxon>Teleostei</taxon>
        <taxon>Ostariophysi</taxon>
        <taxon>Cypriniformes</taxon>
        <taxon>Cyprinidae</taxon>
        <taxon>Acrossocheilinae</taxon>
        <taxon>Onychostoma</taxon>
    </lineage>
</organism>
<keyword evidence="11" id="KW-1185">Reference proteome</keyword>
<dbReference type="GO" id="GO:0050829">
    <property type="term" value="P:defense response to Gram-negative bacterium"/>
    <property type="evidence" value="ECO:0007669"/>
    <property type="project" value="TreeGrafter"/>
</dbReference>
<dbReference type="PROSITE" id="PS00127">
    <property type="entry name" value="RNASE_PANCREATIC"/>
    <property type="match status" value="1"/>
</dbReference>
<dbReference type="SMART" id="SM00092">
    <property type="entry name" value="RNAse_Pc"/>
    <property type="match status" value="1"/>
</dbReference>
<dbReference type="InterPro" id="IPR001427">
    <property type="entry name" value="RNaseA"/>
</dbReference>
<dbReference type="CDD" id="cd06265">
    <property type="entry name" value="RNase_A_canonical"/>
    <property type="match status" value="1"/>
</dbReference>
<proteinExistence type="inferred from homology"/>
<dbReference type="GO" id="GO:0050830">
    <property type="term" value="P:defense response to Gram-positive bacterium"/>
    <property type="evidence" value="ECO:0007669"/>
    <property type="project" value="TreeGrafter"/>
</dbReference>
<evidence type="ECO:0000313" key="10">
    <source>
        <dbReference type="EMBL" id="KAF4114061.1"/>
    </source>
</evidence>
<dbReference type="GO" id="GO:0004540">
    <property type="term" value="F:RNA nuclease activity"/>
    <property type="evidence" value="ECO:0007669"/>
    <property type="project" value="TreeGrafter"/>
</dbReference>
<dbReference type="Proteomes" id="UP000579812">
    <property type="component" value="Unassembled WGS sequence"/>
</dbReference>
<evidence type="ECO:0000256" key="4">
    <source>
        <dbReference type="ARBA" id="ARBA00022722"/>
    </source>
</evidence>
<dbReference type="GO" id="GO:0016787">
    <property type="term" value="F:hydrolase activity"/>
    <property type="evidence" value="ECO:0007669"/>
    <property type="project" value="UniProtKB-KW"/>
</dbReference>
<dbReference type="InterPro" id="IPR036816">
    <property type="entry name" value="RNaseA-like_dom_sf"/>
</dbReference>
<comment type="similarity">
    <text evidence="2 8">Belongs to the pancreatic ribonuclease family.</text>
</comment>
<evidence type="ECO:0000256" key="3">
    <source>
        <dbReference type="ARBA" id="ARBA00022525"/>
    </source>
</evidence>
<dbReference type="GO" id="GO:0003676">
    <property type="term" value="F:nucleic acid binding"/>
    <property type="evidence" value="ECO:0007669"/>
    <property type="project" value="InterPro"/>
</dbReference>
<comment type="subcellular location">
    <subcellularLocation>
        <location evidence="1">Secreted</location>
    </subcellularLocation>
</comment>
<dbReference type="Gene3D" id="3.10.130.10">
    <property type="entry name" value="Ribonuclease A-like domain"/>
    <property type="match status" value="1"/>
</dbReference>
<dbReference type="EMBL" id="JAAMOB010000004">
    <property type="protein sequence ID" value="KAF4114061.1"/>
    <property type="molecule type" value="Genomic_DNA"/>
</dbReference>
<gene>
    <name evidence="10" type="ORF">G5714_004284</name>
</gene>
<evidence type="ECO:0000256" key="5">
    <source>
        <dbReference type="ARBA" id="ARBA00022759"/>
    </source>
</evidence>
<dbReference type="GO" id="GO:0004519">
    <property type="term" value="F:endonuclease activity"/>
    <property type="evidence" value="ECO:0007669"/>
    <property type="project" value="UniProtKB-KW"/>
</dbReference>